<dbReference type="InterPro" id="IPR000184">
    <property type="entry name" value="Bac_surfAg_D15"/>
</dbReference>
<dbReference type="GO" id="GO:0019867">
    <property type="term" value="C:outer membrane"/>
    <property type="evidence" value="ECO:0007669"/>
    <property type="project" value="InterPro"/>
</dbReference>
<evidence type="ECO:0000256" key="1">
    <source>
        <dbReference type="ARBA" id="ARBA00004370"/>
    </source>
</evidence>
<dbReference type="AlphaFoldDB" id="A0A0B8NWB4"/>
<evidence type="ECO:0000313" key="6">
    <source>
        <dbReference type="Proteomes" id="UP000031671"/>
    </source>
</evidence>
<evidence type="ECO:0000256" key="2">
    <source>
        <dbReference type="ARBA" id="ARBA00023136"/>
    </source>
</evidence>
<dbReference type="Proteomes" id="UP000031671">
    <property type="component" value="Unassembled WGS sequence"/>
</dbReference>
<gene>
    <name evidence="5" type="ORF">JCM19231_5166</name>
</gene>
<comment type="subcellular location">
    <subcellularLocation>
        <location evidence="1">Membrane</location>
    </subcellularLocation>
</comment>
<comment type="caution">
    <text evidence="5">The sequence shown here is derived from an EMBL/GenBank/DDBJ whole genome shotgun (WGS) entry which is preliminary data.</text>
</comment>
<keyword evidence="2" id="KW-0472">Membrane</keyword>
<organism evidence="5 6">
    <name type="scientific">Vibrio ishigakensis</name>
    <dbReference type="NCBI Taxonomy" id="1481914"/>
    <lineage>
        <taxon>Bacteria</taxon>
        <taxon>Pseudomonadati</taxon>
        <taxon>Pseudomonadota</taxon>
        <taxon>Gammaproteobacteria</taxon>
        <taxon>Vibrionales</taxon>
        <taxon>Vibrionaceae</taxon>
        <taxon>Vibrio</taxon>
    </lineage>
</organism>
<reference evidence="5 6" key="1">
    <citation type="submission" date="2015-01" db="EMBL/GenBank/DDBJ databases">
        <title>Vibrio sp. C1 JCM 19231 whole genome shotgun sequence.</title>
        <authorList>
            <person name="Sawabe T."/>
            <person name="Meirelles P."/>
            <person name="Feng G."/>
            <person name="Sayaka M."/>
            <person name="Hattori M."/>
            <person name="Ohkuma M."/>
        </authorList>
    </citation>
    <scope>NUCLEOTIDE SEQUENCE [LARGE SCALE GENOMIC DNA]</scope>
    <source>
        <strain evidence="6">JCM 19231</strain>
    </source>
</reference>
<accession>A0A0B8NWB4</accession>
<evidence type="ECO:0000259" key="4">
    <source>
        <dbReference type="Pfam" id="PF01103"/>
    </source>
</evidence>
<feature type="domain" description="Bacterial surface antigen (D15)" evidence="4">
    <location>
        <begin position="200"/>
        <end position="271"/>
    </location>
</feature>
<dbReference type="Gene3D" id="2.40.160.50">
    <property type="entry name" value="membrane protein fhac: a member of the omp85/tpsb transporter family"/>
    <property type="match status" value="1"/>
</dbReference>
<dbReference type="RefSeq" id="WP_261835240.1">
    <property type="nucleotide sequence ID" value="NZ_AP024881.1"/>
</dbReference>
<keyword evidence="6" id="KW-1185">Reference proteome</keyword>
<protein>
    <submittedName>
        <fullName evidence="5">Outer membrane protein</fullName>
    </submittedName>
</protein>
<keyword evidence="3" id="KW-0732">Signal</keyword>
<evidence type="ECO:0000256" key="3">
    <source>
        <dbReference type="SAM" id="SignalP"/>
    </source>
</evidence>
<reference evidence="5 6" key="2">
    <citation type="submission" date="2015-01" db="EMBL/GenBank/DDBJ databases">
        <authorList>
            <consortium name="NBRP consortium"/>
            <person name="Sawabe T."/>
            <person name="Meirelles P."/>
            <person name="Feng G."/>
            <person name="Sayaka M."/>
            <person name="Hattori M."/>
            <person name="Ohkuma M."/>
        </authorList>
    </citation>
    <scope>NUCLEOTIDE SEQUENCE [LARGE SCALE GENOMIC DNA]</scope>
    <source>
        <strain evidence="6">JCM 19231</strain>
    </source>
</reference>
<dbReference type="Pfam" id="PF01103">
    <property type="entry name" value="Omp85"/>
    <property type="match status" value="1"/>
</dbReference>
<feature type="chain" id="PRO_5002121848" evidence="3">
    <location>
        <begin position="20"/>
        <end position="384"/>
    </location>
</feature>
<proteinExistence type="predicted"/>
<evidence type="ECO:0000313" key="5">
    <source>
        <dbReference type="EMBL" id="GAM56587.1"/>
    </source>
</evidence>
<sequence>MNRHALLALACVSSFPTFASFEDPVDGRFDIGEHLAENAYGFLPIPIIITEPAVGYGGGVAGLFMHETEDERKARKAAALTSFDGGAQLVPSAMSVLGALGTENGTWFVFGGHRHSWKNDAIRYEGGAGFGVVNLDLFKQISLGPLEPFEFGFGTTTKAGAILQKVQFRVADTPLMLGVKQVAAISTIESDNKVVDWFMDALLGEQAVTSGLGLVVDYDTRDNIFYPTRGYRIEADYMVYDEAIGSDYNYRNLNLDGQAFIPLANKWTLGLAGNYQNFEQGDGFVSPTAKPYVDIRGVSAFRYQGDEIGSLQAQITYDIDHRWKVSGFYGAGRAIETDDIHKDIGAGGVGFRYQIARRYGLHLGMDYALSRDETAVYFNVGSGF</sequence>
<name>A0A0B8NWB4_9VIBR</name>
<dbReference type="EMBL" id="BBRZ01000033">
    <property type="protein sequence ID" value="GAM56587.1"/>
    <property type="molecule type" value="Genomic_DNA"/>
</dbReference>
<feature type="signal peptide" evidence="3">
    <location>
        <begin position="1"/>
        <end position="19"/>
    </location>
</feature>